<dbReference type="InterPro" id="IPR011990">
    <property type="entry name" value="TPR-like_helical_dom_sf"/>
</dbReference>
<evidence type="ECO:0000313" key="1">
    <source>
        <dbReference type="EMBL" id="SFG25407.1"/>
    </source>
</evidence>
<organism evidence="1 2">
    <name type="scientific">Desulfotruncus arcticus DSM 17038</name>
    <dbReference type="NCBI Taxonomy" id="1121424"/>
    <lineage>
        <taxon>Bacteria</taxon>
        <taxon>Bacillati</taxon>
        <taxon>Bacillota</taxon>
        <taxon>Clostridia</taxon>
        <taxon>Eubacteriales</taxon>
        <taxon>Desulfallaceae</taxon>
        <taxon>Desulfotruncus</taxon>
    </lineage>
</organism>
<name>A0A1I2QGP5_9FIRM</name>
<gene>
    <name evidence="1" type="ORF">SAMN05660649_01156</name>
</gene>
<dbReference type="STRING" id="341036.SAMN05660649_01156"/>
<protein>
    <submittedName>
        <fullName evidence="1">Transcriptional repressor TCF25</fullName>
    </submittedName>
</protein>
<proteinExistence type="predicted"/>
<sequence length="249" mass="29056">MERNVAKHVLADVLWVTHQSRGHREAKYIYDLLRRSYRARQMEWHEECLQLAWTQYCHWVSAGSPNRLNEVKRKGRHNKKLGDLAYPIRLEKRGRNEWEFAWPGEVLNLSDKFDLGINYLEAGDMKKAREVFKSLLGECPYFIDALNHLAITEWNTGNLAAAEDLYTKAYNVGRSVLSEDFKGKLPWSWTDNRPYLRTLHGLSLVKLRRGDIAGTKELLNRILKLDPDDHLGVRMILEDIKNGTAPWNE</sequence>
<dbReference type="EMBL" id="FOOX01000003">
    <property type="protein sequence ID" value="SFG25407.1"/>
    <property type="molecule type" value="Genomic_DNA"/>
</dbReference>
<accession>A0A1I2QGP5</accession>
<dbReference type="OrthoDB" id="6399948at2"/>
<evidence type="ECO:0000313" key="2">
    <source>
        <dbReference type="Proteomes" id="UP000199337"/>
    </source>
</evidence>
<dbReference type="Pfam" id="PF04910">
    <property type="entry name" value="Tcf25"/>
    <property type="match status" value="1"/>
</dbReference>
<keyword evidence="2" id="KW-1185">Reference proteome</keyword>
<dbReference type="Gene3D" id="1.25.40.10">
    <property type="entry name" value="Tetratricopeptide repeat domain"/>
    <property type="match status" value="1"/>
</dbReference>
<dbReference type="AlphaFoldDB" id="A0A1I2QGP5"/>
<dbReference type="SUPFAM" id="SSF48452">
    <property type="entry name" value="TPR-like"/>
    <property type="match status" value="1"/>
</dbReference>
<dbReference type="RefSeq" id="WP_092469597.1">
    <property type="nucleotide sequence ID" value="NZ_FOOX01000003.1"/>
</dbReference>
<dbReference type="InterPro" id="IPR006994">
    <property type="entry name" value="TCF25/Rqc1"/>
</dbReference>
<dbReference type="Proteomes" id="UP000199337">
    <property type="component" value="Unassembled WGS sequence"/>
</dbReference>
<reference evidence="2" key="1">
    <citation type="submission" date="2016-10" db="EMBL/GenBank/DDBJ databases">
        <authorList>
            <person name="Varghese N."/>
            <person name="Submissions S."/>
        </authorList>
    </citation>
    <scope>NUCLEOTIDE SEQUENCE [LARGE SCALE GENOMIC DNA]</scope>
    <source>
        <strain evidence="2">DSM 17038</strain>
    </source>
</reference>